<reference evidence="1 2" key="1">
    <citation type="submission" date="2021-06" db="EMBL/GenBank/DDBJ databases">
        <authorList>
            <person name="Kallberg Y."/>
            <person name="Tangrot J."/>
            <person name="Rosling A."/>
        </authorList>
    </citation>
    <scope>NUCLEOTIDE SEQUENCE [LARGE SCALE GENOMIC DNA]</scope>
    <source>
        <strain evidence="1 2">120-4 pot B 10/14</strain>
    </source>
</reference>
<dbReference type="EMBL" id="CAJVQB010004590">
    <property type="protein sequence ID" value="CAG8640345.1"/>
    <property type="molecule type" value="Genomic_DNA"/>
</dbReference>
<gene>
    <name evidence="1" type="ORF">GMARGA_LOCUS8810</name>
</gene>
<name>A0ABN7UR88_GIGMA</name>
<keyword evidence="2" id="KW-1185">Reference proteome</keyword>
<evidence type="ECO:0000313" key="1">
    <source>
        <dbReference type="EMBL" id="CAG8640345.1"/>
    </source>
</evidence>
<comment type="caution">
    <text evidence="1">The sequence shown here is derived from an EMBL/GenBank/DDBJ whole genome shotgun (WGS) entry which is preliminary data.</text>
</comment>
<proteinExistence type="predicted"/>
<protein>
    <submittedName>
        <fullName evidence="1">24819_t:CDS:1</fullName>
    </submittedName>
</protein>
<sequence length="162" mass="18764">MRRNGIENDYLIAMQLQEMYNKKSTSISNEYKEVPEKLSNQFTAKKIEEKIWKDDEDERFDVEKNYRNKIKFEIAKVTQDIVDSNEFKITKTVTITLDIIVNSNYYSIVFTLHLKDSIVCHVNCELGMESNSGTDHFIHCSCMGTNNKCPYVIVGLGGNFNL</sequence>
<accession>A0ABN7UR88</accession>
<evidence type="ECO:0000313" key="2">
    <source>
        <dbReference type="Proteomes" id="UP000789901"/>
    </source>
</evidence>
<dbReference type="Proteomes" id="UP000789901">
    <property type="component" value="Unassembled WGS sequence"/>
</dbReference>
<organism evidence="1 2">
    <name type="scientific">Gigaspora margarita</name>
    <dbReference type="NCBI Taxonomy" id="4874"/>
    <lineage>
        <taxon>Eukaryota</taxon>
        <taxon>Fungi</taxon>
        <taxon>Fungi incertae sedis</taxon>
        <taxon>Mucoromycota</taxon>
        <taxon>Glomeromycotina</taxon>
        <taxon>Glomeromycetes</taxon>
        <taxon>Diversisporales</taxon>
        <taxon>Gigasporaceae</taxon>
        <taxon>Gigaspora</taxon>
    </lineage>
</organism>